<reference evidence="5" key="1">
    <citation type="journal article" date="2014" name="Int. J. Syst. Evol. Microbiol.">
        <title>Complete genome sequence of Corynebacterium casei LMG S-19264T (=DSM 44701T), isolated from a smear-ripened cheese.</title>
        <authorList>
            <consortium name="US DOE Joint Genome Institute (JGI-PGF)"/>
            <person name="Walter F."/>
            <person name="Albersmeier A."/>
            <person name="Kalinowski J."/>
            <person name="Ruckert C."/>
        </authorList>
    </citation>
    <scope>NUCLEOTIDE SEQUENCE</scope>
    <source>
        <strain evidence="5">KCTC 12988</strain>
    </source>
</reference>
<organism evidence="5 6">
    <name type="scientific">Roseibacillus persicicus</name>
    <dbReference type="NCBI Taxonomy" id="454148"/>
    <lineage>
        <taxon>Bacteria</taxon>
        <taxon>Pseudomonadati</taxon>
        <taxon>Verrucomicrobiota</taxon>
        <taxon>Verrucomicrobiia</taxon>
        <taxon>Verrucomicrobiales</taxon>
        <taxon>Verrucomicrobiaceae</taxon>
        <taxon>Roseibacillus</taxon>
    </lineage>
</organism>
<reference evidence="5" key="2">
    <citation type="submission" date="2020-09" db="EMBL/GenBank/DDBJ databases">
        <authorList>
            <person name="Sun Q."/>
            <person name="Kim S."/>
        </authorList>
    </citation>
    <scope>NUCLEOTIDE SEQUENCE</scope>
    <source>
        <strain evidence="5">KCTC 12988</strain>
    </source>
</reference>
<sequence length="471" mass="52774">MKSLFLLLGLAVTLPAKPNILFIFADDQAHSSIAALGNEEIKTPNLDQLVQQGTSFTNAYNMGAWNGAVCIASRTMILSGRSLWHAEALDNPEGAKNLIESGKTWPQLMKQAGYQTYFTGKWHAKAQPEKIFDEVRNKRPGMPNQTPAGYKRPLADGSDTWDPADPKFGGFWKGGKHWSEVVADDAELYFQEAAKKDEPFFFYLAFNAPHDPRQAPQEYLDKYPADKIKVPVNYQTEYPHMEAMKLKGKKDSLLRDENLAPLPRTELAVRVHRREYYALITHMDAQIGRILKALDESGQRDNTIIIYSADHGLACGEHGLLGKQNQYEHSVKPPLILVGPGIPANERRDALVYLQDIVPTALELAEMPKPDFVEFESLMPLAKEAGNASGRKAVLGSYINCQRMIRVGDYKLIVYPATQTLRLFNLAKDPHEMNDLITQPEQKERAADLLKQLKALLKEHGDPLDLSGVEI</sequence>
<dbReference type="PANTHER" id="PTHR45953">
    <property type="entry name" value="IDURONATE 2-SULFATASE"/>
    <property type="match status" value="1"/>
</dbReference>
<keyword evidence="3" id="KW-0732">Signal</keyword>
<evidence type="ECO:0000259" key="4">
    <source>
        <dbReference type="Pfam" id="PF00884"/>
    </source>
</evidence>
<dbReference type="Proteomes" id="UP000644507">
    <property type="component" value="Unassembled WGS sequence"/>
</dbReference>
<dbReference type="Pfam" id="PF00884">
    <property type="entry name" value="Sulfatase"/>
    <property type="match status" value="1"/>
</dbReference>
<dbReference type="GO" id="GO:0005737">
    <property type="term" value="C:cytoplasm"/>
    <property type="evidence" value="ECO:0007669"/>
    <property type="project" value="TreeGrafter"/>
</dbReference>
<feature type="domain" description="Sulfatase N-terminal" evidence="4">
    <location>
        <begin position="18"/>
        <end position="366"/>
    </location>
</feature>
<evidence type="ECO:0000256" key="3">
    <source>
        <dbReference type="SAM" id="SignalP"/>
    </source>
</evidence>
<feature type="chain" id="PRO_5037870308" evidence="3">
    <location>
        <begin position="19"/>
        <end position="471"/>
    </location>
</feature>
<evidence type="ECO:0000313" key="6">
    <source>
        <dbReference type="Proteomes" id="UP000644507"/>
    </source>
</evidence>
<comment type="caution">
    <text evidence="5">The sequence shown here is derived from an EMBL/GenBank/DDBJ whole genome shotgun (WGS) entry which is preliminary data.</text>
</comment>
<dbReference type="InterPro" id="IPR017850">
    <property type="entry name" value="Alkaline_phosphatase_core_sf"/>
</dbReference>
<dbReference type="RefSeq" id="WP_189569856.1">
    <property type="nucleotide sequence ID" value="NZ_BMXI01000008.1"/>
</dbReference>
<evidence type="ECO:0000256" key="2">
    <source>
        <dbReference type="ARBA" id="ARBA00022801"/>
    </source>
</evidence>
<dbReference type="AlphaFoldDB" id="A0A918WJS8"/>
<gene>
    <name evidence="5" type="ORF">GCM10007100_20490</name>
</gene>
<dbReference type="EMBL" id="BMXI01000008">
    <property type="protein sequence ID" value="GHC54072.1"/>
    <property type="molecule type" value="Genomic_DNA"/>
</dbReference>
<dbReference type="GO" id="GO:0008484">
    <property type="term" value="F:sulfuric ester hydrolase activity"/>
    <property type="evidence" value="ECO:0007669"/>
    <property type="project" value="TreeGrafter"/>
</dbReference>
<feature type="signal peptide" evidence="3">
    <location>
        <begin position="1"/>
        <end position="18"/>
    </location>
</feature>
<dbReference type="InterPro" id="IPR000917">
    <property type="entry name" value="Sulfatase_N"/>
</dbReference>
<dbReference type="Gene3D" id="3.40.720.10">
    <property type="entry name" value="Alkaline Phosphatase, subunit A"/>
    <property type="match status" value="1"/>
</dbReference>
<evidence type="ECO:0000313" key="5">
    <source>
        <dbReference type="EMBL" id="GHC54072.1"/>
    </source>
</evidence>
<accession>A0A918WJS8</accession>
<dbReference type="SUPFAM" id="SSF53649">
    <property type="entry name" value="Alkaline phosphatase-like"/>
    <property type="match status" value="1"/>
</dbReference>
<keyword evidence="2" id="KW-0378">Hydrolase</keyword>
<keyword evidence="1" id="KW-0479">Metal-binding</keyword>
<name>A0A918WJS8_9BACT</name>
<evidence type="ECO:0000256" key="1">
    <source>
        <dbReference type="ARBA" id="ARBA00022723"/>
    </source>
</evidence>
<dbReference type="PANTHER" id="PTHR45953:SF1">
    <property type="entry name" value="IDURONATE 2-SULFATASE"/>
    <property type="match status" value="1"/>
</dbReference>
<dbReference type="CDD" id="cd16155">
    <property type="entry name" value="sulfatase_like"/>
    <property type="match status" value="1"/>
</dbReference>
<protein>
    <submittedName>
        <fullName evidence="5">Choline-sulfatase</fullName>
    </submittedName>
</protein>
<keyword evidence="6" id="KW-1185">Reference proteome</keyword>
<dbReference type="GO" id="GO:0046872">
    <property type="term" value="F:metal ion binding"/>
    <property type="evidence" value="ECO:0007669"/>
    <property type="project" value="UniProtKB-KW"/>
</dbReference>
<proteinExistence type="predicted"/>